<keyword evidence="2" id="KW-1185">Reference proteome</keyword>
<accession>A0A834IA86</accession>
<comment type="caution">
    <text evidence="1">The sequence shown here is derived from an EMBL/GenBank/DDBJ whole genome shotgun (WGS) entry which is preliminary data.</text>
</comment>
<dbReference type="AlphaFoldDB" id="A0A834IA86"/>
<protein>
    <submittedName>
        <fullName evidence="1">Uncharacterized protein</fullName>
    </submittedName>
</protein>
<proteinExistence type="predicted"/>
<evidence type="ECO:0000313" key="2">
    <source>
        <dbReference type="Proteomes" id="UP000625711"/>
    </source>
</evidence>
<feature type="non-terminal residue" evidence="1">
    <location>
        <position position="43"/>
    </location>
</feature>
<dbReference type="Proteomes" id="UP000625711">
    <property type="component" value="Unassembled WGS sequence"/>
</dbReference>
<dbReference type="EMBL" id="JAACXV010011735">
    <property type="protein sequence ID" value="KAF7274953.1"/>
    <property type="molecule type" value="Genomic_DNA"/>
</dbReference>
<sequence length="43" mass="4591">MEKVPRREGKFINKKCYLCSIGAGCAGNGGREESKSGEKSTAL</sequence>
<organism evidence="1 2">
    <name type="scientific">Rhynchophorus ferrugineus</name>
    <name type="common">Red palm weevil</name>
    <name type="synonym">Curculio ferrugineus</name>
    <dbReference type="NCBI Taxonomy" id="354439"/>
    <lineage>
        <taxon>Eukaryota</taxon>
        <taxon>Metazoa</taxon>
        <taxon>Ecdysozoa</taxon>
        <taxon>Arthropoda</taxon>
        <taxon>Hexapoda</taxon>
        <taxon>Insecta</taxon>
        <taxon>Pterygota</taxon>
        <taxon>Neoptera</taxon>
        <taxon>Endopterygota</taxon>
        <taxon>Coleoptera</taxon>
        <taxon>Polyphaga</taxon>
        <taxon>Cucujiformia</taxon>
        <taxon>Curculionidae</taxon>
        <taxon>Dryophthorinae</taxon>
        <taxon>Rhynchophorus</taxon>
    </lineage>
</organism>
<gene>
    <name evidence="1" type="ORF">GWI33_012384</name>
</gene>
<evidence type="ECO:0000313" key="1">
    <source>
        <dbReference type="EMBL" id="KAF7274953.1"/>
    </source>
</evidence>
<reference evidence="1" key="1">
    <citation type="submission" date="2020-08" db="EMBL/GenBank/DDBJ databases">
        <title>Genome sequencing and assembly of the red palm weevil Rhynchophorus ferrugineus.</title>
        <authorList>
            <person name="Dias G.B."/>
            <person name="Bergman C.M."/>
            <person name="Manee M."/>
        </authorList>
    </citation>
    <scope>NUCLEOTIDE SEQUENCE</scope>
    <source>
        <strain evidence="1">AA-2017</strain>
        <tissue evidence="1">Whole larva</tissue>
    </source>
</reference>
<name>A0A834IA86_RHYFE</name>